<sequence length="117" mass="12346">MEILKGVLVVIHIIGFAAVFGTALAQLPAAKAGRGAIVPGLFHGLNTMFLTGLLLVVFKYMLDEPVDNLKISLKMVVLIAMVALTLFNRKKSDVSAGTFGALAGLGVLNVVIAVLWQ</sequence>
<reference evidence="2 3" key="1">
    <citation type="submission" date="2020-08" db="EMBL/GenBank/DDBJ databases">
        <title>Genome sequence of Leucobacter denitrificans KACC 14055T.</title>
        <authorList>
            <person name="Hyun D.-W."/>
            <person name="Bae J.-W."/>
        </authorList>
    </citation>
    <scope>NUCLEOTIDE SEQUENCE [LARGE SCALE GENOMIC DNA]</scope>
    <source>
        <strain evidence="2 3">KACC 14055</strain>
    </source>
</reference>
<keyword evidence="1" id="KW-1133">Transmembrane helix</keyword>
<organism evidence="2 3">
    <name type="scientific">Leucobacter denitrificans</name>
    <dbReference type="NCBI Taxonomy" id="683042"/>
    <lineage>
        <taxon>Bacteria</taxon>
        <taxon>Bacillati</taxon>
        <taxon>Actinomycetota</taxon>
        <taxon>Actinomycetes</taxon>
        <taxon>Micrococcales</taxon>
        <taxon>Microbacteriaceae</taxon>
        <taxon>Leucobacter</taxon>
    </lineage>
</organism>
<accession>A0A7G9S2H1</accession>
<evidence type="ECO:0000256" key="1">
    <source>
        <dbReference type="SAM" id="Phobius"/>
    </source>
</evidence>
<feature type="transmembrane region" description="Helical" evidence="1">
    <location>
        <begin position="68"/>
        <end position="87"/>
    </location>
</feature>
<protein>
    <recommendedName>
        <fullName evidence="4">Integral membrane protein</fullName>
    </recommendedName>
</protein>
<evidence type="ECO:0008006" key="4">
    <source>
        <dbReference type="Google" id="ProtNLM"/>
    </source>
</evidence>
<name>A0A7G9S2H1_9MICO</name>
<feature type="transmembrane region" description="Helical" evidence="1">
    <location>
        <begin position="94"/>
        <end position="116"/>
    </location>
</feature>
<dbReference type="RefSeq" id="WP_187554517.1">
    <property type="nucleotide sequence ID" value="NZ_CP060716.1"/>
</dbReference>
<evidence type="ECO:0000313" key="3">
    <source>
        <dbReference type="Proteomes" id="UP000515934"/>
    </source>
</evidence>
<gene>
    <name evidence="2" type="ORF">H9L06_06920</name>
</gene>
<dbReference type="EMBL" id="CP060716">
    <property type="protein sequence ID" value="QNN62046.1"/>
    <property type="molecule type" value="Genomic_DNA"/>
</dbReference>
<dbReference type="AlphaFoldDB" id="A0A7G9S2H1"/>
<keyword evidence="1" id="KW-0472">Membrane</keyword>
<proteinExistence type="predicted"/>
<keyword evidence="3" id="KW-1185">Reference proteome</keyword>
<feature type="transmembrane region" description="Helical" evidence="1">
    <location>
        <begin position="6"/>
        <end position="25"/>
    </location>
</feature>
<feature type="transmembrane region" description="Helical" evidence="1">
    <location>
        <begin position="37"/>
        <end position="62"/>
    </location>
</feature>
<keyword evidence="1" id="KW-0812">Transmembrane</keyword>
<dbReference type="KEGG" id="ldn:H9L06_06920"/>
<evidence type="ECO:0000313" key="2">
    <source>
        <dbReference type="EMBL" id="QNN62046.1"/>
    </source>
</evidence>
<dbReference type="Proteomes" id="UP000515934">
    <property type="component" value="Chromosome"/>
</dbReference>